<name>A0ABT6H7R0_9BACI</name>
<keyword evidence="1" id="KW-0167">Capsid protein</keyword>
<gene>
    <name evidence="1" type="primary">yutH</name>
    <name evidence="1" type="ORF">P6P90_15820</name>
</gene>
<dbReference type="PANTHER" id="PTHR39179:SF2">
    <property type="entry name" value="ENDOSPORE COAT-ASSOCIATED PROTEIN YUTH"/>
    <property type="match status" value="1"/>
</dbReference>
<dbReference type="Gene3D" id="3.90.1200.10">
    <property type="match status" value="1"/>
</dbReference>
<evidence type="ECO:0000313" key="2">
    <source>
        <dbReference type="Proteomes" id="UP001218246"/>
    </source>
</evidence>
<dbReference type="InterPro" id="IPR014254">
    <property type="entry name" value="Spore_coat_YutH"/>
</dbReference>
<dbReference type="SUPFAM" id="SSF56112">
    <property type="entry name" value="Protein kinase-like (PK-like)"/>
    <property type="match status" value="1"/>
</dbReference>
<keyword evidence="2" id="KW-1185">Reference proteome</keyword>
<sequence>MKELLYEQYGIRPSDLSMLGPYQSFWVRNKVYILIPIGKRKEEELIEMKQLSDFMTEQGDLSVAAFVPTVQGYYVSEIREVNYCLLRAVRQTERSMNEGRELGMFHLRGRLYPGEISELSRIGEWRELWEKRLDQLEKFWYGRLTNHPTTSFEKLFINSFPYYLGLAENAIQYVVDTELDAEPQVADAATICQQRFTDRLWRQTNHVKVPIDWVFDHPSRDLAEWVRHMYEEGEQAEEKIMTFLGEYEAVAPLSAFGWRLLFARLLFPLQYFETVEGYYLSGGGDQPFYQDRIERILEKTNESERFLASFYQSIRLPTETLGIPKLDWLT</sequence>
<keyword evidence="1" id="KW-0946">Virion</keyword>
<comment type="caution">
    <text evidence="1">The sequence shown here is derived from an EMBL/GenBank/DDBJ whole genome shotgun (WGS) entry which is preliminary data.</text>
</comment>
<dbReference type="EMBL" id="JARULN010000025">
    <property type="protein sequence ID" value="MDG5755370.1"/>
    <property type="molecule type" value="Genomic_DNA"/>
</dbReference>
<dbReference type="Proteomes" id="UP001218246">
    <property type="component" value="Unassembled WGS sequence"/>
</dbReference>
<dbReference type="InterPro" id="IPR011009">
    <property type="entry name" value="Kinase-like_dom_sf"/>
</dbReference>
<organism evidence="1 2">
    <name type="scientific">Ectobacillus antri</name>
    <dbReference type="NCBI Taxonomy" id="2486280"/>
    <lineage>
        <taxon>Bacteria</taxon>
        <taxon>Bacillati</taxon>
        <taxon>Bacillota</taxon>
        <taxon>Bacilli</taxon>
        <taxon>Bacillales</taxon>
        <taxon>Bacillaceae</taxon>
        <taxon>Ectobacillus</taxon>
    </lineage>
</organism>
<evidence type="ECO:0000313" key="1">
    <source>
        <dbReference type="EMBL" id="MDG5755370.1"/>
    </source>
</evidence>
<protein>
    <submittedName>
        <fullName evidence="1">Spore coat protein YutH</fullName>
    </submittedName>
</protein>
<dbReference type="RefSeq" id="WP_124565838.1">
    <property type="nucleotide sequence ID" value="NZ_JARRRY010000023.1"/>
</dbReference>
<dbReference type="NCBIfam" id="TIGR02905">
    <property type="entry name" value="spore_yutH"/>
    <property type="match status" value="1"/>
</dbReference>
<dbReference type="PANTHER" id="PTHR39179">
    <property type="entry name" value="SPORE COAT PROTEIN I"/>
    <property type="match status" value="1"/>
</dbReference>
<dbReference type="InterPro" id="IPR047175">
    <property type="entry name" value="CotS-like"/>
</dbReference>
<reference evidence="1 2" key="1">
    <citation type="submission" date="2023-04" db="EMBL/GenBank/DDBJ databases">
        <title>Ectobacillus antri isolated from activated sludge.</title>
        <authorList>
            <person name="Yan P."/>
            <person name="Liu X."/>
        </authorList>
    </citation>
    <scope>NUCLEOTIDE SEQUENCE [LARGE SCALE GENOMIC DNA]</scope>
    <source>
        <strain evidence="1 2">C18H</strain>
    </source>
</reference>
<accession>A0ABT6H7R0</accession>
<proteinExistence type="predicted"/>